<dbReference type="InterPro" id="IPR029063">
    <property type="entry name" value="SAM-dependent_MTases_sf"/>
</dbReference>
<dbReference type="EC" id="2.1.1.266" evidence="1"/>
<dbReference type="HAMAP" id="MF_00934">
    <property type="entry name" value="23SrRNA_methyltr_J"/>
    <property type="match status" value="1"/>
</dbReference>
<comment type="catalytic activity">
    <reaction evidence="1">
        <text>adenosine(2030) in 23S rRNA + S-adenosyl-L-methionine = N(6)-methyladenosine(2030) in 23S rRNA + S-adenosyl-L-homocysteine + H(+)</text>
        <dbReference type="Rhea" id="RHEA:43736"/>
        <dbReference type="Rhea" id="RHEA-COMP:10668"/>
        <dbReference type="Rhea" id="RHEA-COMP:10669"/>
        <dbReference type="ChEBI" id="CHEBI:15378"/>
        <dbReference type="ChEBI" id="CHEBI:57856"/>
        <dbReference type="ChEBI" id="CHEBI:59789"/>
        <dbReference type="ChEBI" id="CHEBI:74411"/>
        <dbReference type="ChEBI" id="CHEBI:74449"/>
        <dbReference type="EC" id="2.1.1.266"/>
    </reaction>
</comment>
<sequence>MNYRHAFHAGNHADVFKHSVLLALCEALASKPAPCFALDTHAGRGLYFLDDEASRRTGEANEGVEALLGHDARPPALEPYRAAIAACRAAHGGSAYPGSPWLLAHALRPQDAIACCEVQPEEAAALRRCFAGDRRIGVHQRDGYAAVGALLPPRHGGRRIGRGLVLVDPPYEAQRGEFDPVLAALREGLARWPQGMFMLWYPVKQRAALGPFLRRAAQLPAKSVLLAELMVRAEESVLRMNGSGVLVCNPPWRLDATLQALLPALQAALAPGRGAHRLQWLREET</sequence>
<evidence type="ECO:0000256" key="1">
    <source>
        <dbReference type="HAMAP-Rule" id="MF_00934"/>
    </source>
</evidence>
<keyword evidence="1" id="KW-0949">S-adenosyl-L-methionine</keyword>
<feature type="binding site" evidence="1">
    <location>
        <position position="41"/>
    </location>
    <ligand>
        <name>S-adenosyl-L-methionine</name>
        <dbReference type="ChEBI" id="CHEBI:59789"/>
    </ligand>
</feature>
<dbReference type="Gene3D" id="3.40.50.150">
    <property type="entry name" value="Vaccinia Virus protein VP39"/>
    <property type="match status" value="1"/>
</dbReference>
<dbReference type="PANTHER" id="PTHR37426">
    <property type="entry name" value="RIBOSOMAL RNA LARGE SUBUNIT METHYLTRANSFERASE J"/>
    <property type="match status" value="1"/>
</dbReference>
<feature type="binding site" evidence="1">
    <location>
        <position position="18"/>
    </location>
    <ligand>
        <name>S-adenosyl-L-methionine</name>
        <dbReference type="ChEBI" id="CHEBI:59789"/>
    </ligand>
</feature>
<gene>
    <name evidence="1" type="primary">rlmJ</name>
    <name evidence="2" type="ORF">FQY79_05255</name>
</gene>
<feature type="binding site" evidence="1">
    <location>
        <position position="168"/>
    </location>
    <ligand>
        <name>S-adenosyl-L-methionine</name>
        <dbReference type="ChEBI" id="CHEBI:59789"/>
    </ligand>
</feature>
<evidence type="ECO:0000313" key="3">
    <source>
        <dbReference type="Proteomes" id="UP000315949"/>
    </source>
</evidence>
<feature type="active site" description="Proton acceptor" evidence="1">
    <location>
        <position position="168"/>
    </location>
</feature>
<accession>A0A5C5U599</accession>
<dbReference type="Proteomes" id="UP000315949">
    <property type="component" value="Unassembled WGS sequence"/>
</dbReference>
<reference evidence="2 3" key="1">
    <citation type="submission" date="2019-07" db="EMBL/GenBank/DDBJ databases">
        <title>Luteimonas sp. YD-1 nov., isolated from acidic soil.</title>
        <authorList>
            <person name="Zhou J."/>
        </authorList>
    </citation>
    <scope>NUCLEOTIDE SEQUENCE [LARGE SCALE GENOMIC DNA]</scope>
    <source>
        <strain evidence="2 3">YD-1</strain>
    </source>
</reference>
<dbReference type="EMBL" id="VOHE01000002">
    <property type="protein sequence ID" value="TWT20722.1"/>
    <property type="molecule type" value="Genomic_DNA"/>
</dbReference>
<dbReference type="GO" id="GO:0005829">
    <property type="term" value="C:cytosol"/>
    <property type="evidence" value="ECO:0007669"/>
    <property type="project" value="TreeGrafter"/>
</dbReference>
<feature type="binding site" evidence="1">
    <location>
        <begin position="142"/>
        <end position="143"/>
    </location>
    <ligand>
        <name>S-adenosyl-L-methionine</name>
        <dbReference type="ChEBI" id="CHEBI:59789"/>
    </ligand>
</feature>
<comment type="function">
    <text evidence="1">Specifically methylates the adenine in position 2030 of 23S rRNA.</text>
</comment>
<evidence type="ECO:0000313" key="2">
    <source>
        <dbReference type="EMBL" id="TWT20722.1"/>
    </source>
</evidence>
<comment type="subunit">
    <text evidence="1">Monomer.</text>
</comment>
<keyword evidence="3" id="KW-1185">Reference proteome</keyword>
<comment type="similarity">
    <text evidence="1">Belongs to the RlmJ family.</text>
</comment>
<feature type="site" description="Interaction with substrate rRNA" evidence="1">
    <location>
        <position position="3"/>
    </location>
</feature>
<keyword evidence="1 2" id="KW-0489">Methyltransferase</keyword>
<dbReference type="InterPro" id="IPR007473">
    <property type="entry name" value="RlmJ"/>
</dbReference>
<keyword evidence="1" id="KW-0698">rRNA processing</keyword>
<feature type="binding site" evidence="1">
    <location>
        <position position="117"/>
    </location>
    <ligand>
        <name>S-adenosyl-L-methionine</name>
        <dbReference type="ChEBI" id="CHEBI:59789"/>
    </ligand>
</feature>
<dbReference type="GO" id="GO:0070475">
    <property type="term" value="P:rRNA base methylation"/>
    <property type="evidence" value="ECO:0007669"/>
    <property type="project" value="UniProtKB-UniRule"/>
</dbReference>
<dbReference type="Pfam" id="PF04378">
    <property type="entry name" value="RsmJ"/>
    <property type="match status" value="1"/>
</dbReference>
<proteinExistence type="inferred from homology"/>
<dbReference type="OrthoDB" id="9791274at2"/>
<feature type="binding site" evidence="1">
    <location>
        <position position="99"/>
    </location>
    <ligand>
        <name>S-adenosyl-L-methionine</name>
        <dbReference type="ChEBI" id="CHEBI:59789"/>
    </ligand>
</feature>
<name>A0A5C5U599_9GAMM</name>
<protein>
    <recommendedName>
        <fullName evidence="1">Ribosomal RNA large subunit methyltransferase J</fullName>
        <ecNumber evidence="1">2.1.1.266</ecNumber>
    </recommendedName>
    <alternativeName>
        <fullName evidence="1">23S rRNA (adenine(2030)-N6)-methyltransferase</fullName>
    </alternativeName>
    <alternativeName>
        <fullName evidence="1">23S rRNA m6A2030 methyltransferase</fullName>
    </alternativeName>
</protein>
<keyword evidence="1 2" id="KW-0808">Transferase</keyword>
<dbReference type="GO" id="GO:0003723">
    <property type="term" value="F:RNA binding"/>
    <property type="evidence" value="ECO:0007669"/>
    <property type="project" value="UniProtKB-UniRule"/>
</dbReference>
<dbReference type="PANTHER" id="PTHR37426:SF1">
    <property type="entry name" value="RIBOSOMAL RNA LARGE SUBUNIT METHYLTRANSFERASE J"/>
    <property type="match status" value="1"/>
</dbReference>
<dbReference type="RefSeq" id="WP_146311429.1">
    <property type="nucleotide sequence ID" value="NZ_VOHE01000002.1"/>
</dbReference>
<comment type="caution">
    <text evidence="2">The sequence shown here is derived from an EMBL/GenBank/DDBJ whole genome shotgun (WGS) entry which is preliminary data.</text>
</comment>
<keyword evidence="1" id="KW-0694">RNA-binding</keyword>
<organism evidence="2 3">
    <name type="scientific">Luteimonas wenzhouensis</name>
    <dbReference type="NCBI Taxonomy" id="2599615"/>
    <lineage>
        <taxon>Bacteria</taxon>
        <taxon>Pseudomonadati</taxon>
        <taxon>Pseudomonadota</taxon>
        <taxon>Gammaproteobacteria</taxon>
        <taxon>Lysobacterales</taxon>
        <taxon>Lysobacteraceae</taxon>
        <taxon>Luteimonas</taxon>
    </lineage>
</organism>
<dbReference type="GO" id="GO:0036307">
    <property type="term" value="F:23S rRNA (adenine(2030)-N(6))-methyltransferase activity"/>
    <property type="evidence" value="ECO:0007669"/>
    <property type="project" value="UniProtKB-UniRule"/>
</dbReference>
<dbReference type="SUPFAM" id="SSF53335">
    <property type="entry name" value="S-adenosyl-L-methionine-dependent methyltransferases"/>
    <property type="match status" value="1"/>
</dbReference>
<dbReference type="AlphaFoldDB" id="A0A5C5U599"/>